<dbReference type="InterPro" id="IPR050469">
    <property type="entry name" value="Diguanylate_Cyclase"/>
</dbReference>
<comment type="caution">
    <text evidence="4">The sequence shown here is derived from an EMBL/GenBank/DDBJ whole genome shotgun (WGS) entry which is preliminary data.</text>
</comment>
<dbReference type="PANTHER" id="PTHR45138:SF9">
    <property type="entry name" value="DIGUANYLATE CYCLASE DGCM-RELATED"/>
    <property type="match status" value="1"/>
</dbReference>
<dbReference type="InterPro" id="IPR029787">
    <property type="entry name" value="Nucleotide_cyclase"/>
</dbReference>
<dbReference type="SMART" id="SM00267">
    <property type="entry name" value="GGDEF"/>
    <property type="match status" value="1"/>
</dbReference>
<dbReference type="RefSeq" id="WP_248209482.1">
    <property type="nucleotide sequence ID" value="NZ_JALNMH010000009.1"/>
</dbReference>
<sequence>MSLQGARWLDEVVKLTAIRDVELLELSLLHTLREFLAPEALSLFRLDAQGRPVYEMRCGREGAPSILERPAIDPEVLALARDIGRGGGASFHHGPGLGVFAVSEMRGLPTFLVVRGIAAEDVASLRMIQGFLRFFENYCGLLEYSQRDQLTGLMNRKTFDESVYKLFAASPQALAEPGPVAEERRGGGHTGEHWMAMVDIDHFKRINDSHGHLYGDEVLLLVAQLMKCQFRKTDMLFRFGGEEFVIIARRLERGAALNLFERLRSAIAAQRFPQIRQVTASLGLTRVVRGTPIPVLLDRADKALYFAKQNGRDRVAVYEDLLDEGKVAEAQIETGSVDLF</sequence>
<dbReference type="EMBL" id="JALNMH010000009">
    <property type="protein sequence ID" value="MCK7594380.1"/>
    <property type="molecule type" value="Genomic_DNA"/>
</dbReference>
<organism evidence="4 5">
    <name type="scientific">Pseudomarimonas salicorniae</name>
    <dbReference type="NCBI Taxonomy" id="2933270"/>
    <lineage>
        <taxon>Bacteria</taxon>
        <taxon>Pseudomonadati</taxon>
        <taxon>Pseudomonadota</taxon>
        <taxon>Gammaproteobacteria</taxon>
        <taxon>Lysobacterales</taxon>
        <taxon>Lysobacteraceae</taxon>
        <taxon>Pseudomarimonas</taxon>
    </lineage>
</organism>
<dbReference type="SUPFAM" id="SSF55073">
    <property type="entry name" value="Nucleotide cyclase"/>
    <property type="match status" value="1"/>
</dbReference>
<dbReference type="InterPro" id="IPR000160">
    <property type="entry name" value="GGDEF_dom"/>
</dbReference>
<dbReference type="NCBIfam" id="TIGR00254">
    <property type="entry name" value="GGDEF"/>
    <property type="match status" value="1"/>
</dbReference>
<dbReference type="Gene3D" id="3.30.70.270">
    <property type="match status" value="1"/>
</dbReference>
<dbReference type="EC" id="2.7.7.65" evidence="1"/>
<comment type="catalytic activity">
    <reaction evidence="2">
        <text>2 GTP = 3',3'-c-di-GMP + 2 diphosphate</text>
        <dbReference type="Rhea" id="RHEA:24898"/>
        <dbReference type="ChEBI" id="CHEBI:33019"/>
        <dbReference type="ChEBI" id="CHEBI:37565"/>
        <dbReference type="ChEBI" id="CHEBI:58805"/>
        <dbReference type="EC" id="2.7.7.65"/>
    </reaction>
</comment>
<dbReference type="Proteomes" id="UP001431449">
    <property type="component" value="Unassembled WGS sequence"/>
</dbReference>
<gene>
    <name evidence="4" type="ORF">M0G41_11950</name>
</gene>
<dbReference type="CDD" id="cd01949">
    <property type="entry name" value="GGDEF"/>
    <property type="match status" value="1"/>
</dbReference>
<evidence type="ECO:0000259" key="3">
    <source>
        <dbReference type="PROSITE" id="PS50887"/>
    </source>
</evidence>
<evidence type="ECO:0000313" key="4">
    <source>
        <dbReference type="EMBL" id="MCK7594380.1"/>
    </source>
</evidence>
<protein>
    <recommendedName>
        <fullName evidence="1">diguanylate cyclase</fullName>
        <ecNumber evidence="1">2.7.7.65</ecNumber>
    </recommendedName>
</protein>
<dbReference type="PROSITE" id="PS50887">
    <property type="entry name" value="GGDEF"/>
    <property type="match status" value="1"/>
</dbReference>
<feature type="domain" description="GGDEF" evidence="3">
    <location>
        <begin position="191"/>
        <end position="320"/>
    </location>
</feature>
<evidence type="ECO:0000256" key="2">
    <source>
        <dbReference type="ARBA" id="ARBA00034247"/>
    </source>
</evidence>
<dbReference type="InterPro" id="IPR043128">
    <property type="entry name" value="Rev_trsase/Diguanyl_cyclase"/>
</dbReference>
<keyword evidence="5" id="KW-1185">Reference proteome</keyword>
<dbReference type="PANTHER" id="PTHR45138">
    <property type="entry name" value="REGULATORY COMPONENTS OF SENSORY TRANSDUCTION SYSTEM"/>
    <property type="match status" value="1"/>
</dbReference>
<evidence type="ECO:0000256" key="1">
    <source>
        <dbReference type="ARBA" id="ARBA00012528"/>
    </source>
</evidence>
<name>A0ABT0GIL6_9GAMM</name>
<dbReference type="Pfam" id="PF00990">
    <property type="entry name" value="GGDEF"/>
    <property type="match status" value="1"/>
</dbReference>
<accession>A0ABT0GIL6</accession>
<evidence type="ECO:0000313" key="5">
    <source>
        <dbReference type="Proteomes" id="UP001431449"/>
    </source>
</evidence>
<reference evidence="4" key="1">
    <citation type="submission" date="2022-04" db="EMBL/GenBank/DDBJ databases">
        <title>Lysobacter sp. CAU 1642 isolated from sea sand.</title>
        <authorList>
            <person name="Kim W."/>
        </authorList>
    </citation>
    <scope>NUCLEOTIDE SEQUENCE</scope>
    <source>
        <strain evidence="4">CAU 1642</strain>
    </source>
</reference>
<proteinExistence type="predicted"/>